<gene>
    <name evidence="1" type="ORF">S12H4_43314</name>
</gene>
<feature type="non-terminal residue" evidence="1">
    <location>
        <position position="55"/>
    </location>
</feature>
<evidence type="ECO:0000313" key="1">
    <source>
        <dbReference type="EMBL" id="GAJ06954.1"/>
    </source>
</evidence>
<proteinExistence type="predicted"/>
<accession>X1TP01</accession>
<reference evidence="1" key="1">
    <citation type="journal article" date="2014" name="Front. Microbiol.">
        <title>High frequency of phylogenetically diverse reductive dehalogenase-homologous genes in deep subseafloor sedimentary metagenomes.</title>
        <authorList>
            <person name="Kawai M."/>
            <person name="Futagami T."/>
            <person name="Toyoda A."/>
            <person name="Takaki Y."/>
            <person name="Nishi S."/>
            <person name="Hori S."/>
            <person name="Arai W."/>
            <person name="Tsubouchi T."/>
            <person name="Morono Y."/>
            <person name="Uchiyama I."/>
            <person name="Ito T."/>
            <person name="Fujiyama A."/>
            <person name="Inagaki F."/>
            <person name="Takami H."/>
        </authorList>
    </citation>
    <scope>NUCLEOTIDE SEQUENCE</scope>
    <source>
        <strain evidence="1">Expedition CK06-06</strain>
    </source>
</reference>
<dbReference type="EMBL" id="BARW01026574">
    <property type="protein sequence ID" value="GAJ06954.1"/>
    <property type="molecule type" value="Genomic_DNA"/>
</dbReference>
<comment type="caution">
    <text evidence="1">The sequence shown here is derived from an EMBL/GenBank/DDBJ whole genome shotgun (WGS) entry which is preliminary data.</text>
</comment>
<organism evidence="1">
    <name type="scientific">marine sediment metagenome</name>
    <dbReference type="NCBI Taxonomy" id="412755"/>
    <lineage>
        <taxon>unclassified sequences</taxon>
        <taxon>metagenomes</taxon>
        <taxon>ecological metagenomes</taxon>
    </lineage>
</organism>
<protein>
    <submittedName>
        <fullName evidence="1">Uncharacterized protein</fullName>
    </submittedName>
</protein>
<name>X1TP01_9ZZZZ</name>
<sequence>MHNIKVGIRILSQICRNPKSLARVLEGTDDRRGYVIKKYGYEYGLPTVNLLDLFP</sequence>
<dbReference type="AlphaFoldDB" id="X1TP01"/>